<proteinExistence type="predicted"/>
<reference evidence="4" key="2">
    <citation type="submission" date="2010-05" db="EMBL/GenBank/DDBJ databases">
        <title>The genome sequence of Magnaporthe poae strain ATCC 64411.</title>
        <authorList>
            <person name="Ma L.-J."/>
            <person name="Dead R."/>
            <person name="Young S."/>
            <person name="Zeng Q."/>
            <person name="Koehrsen M."/>
            <person name="Alvarado L."/>
            <person name="Berlin A."/>
            <person name="Chapman S.B."/>
            <person name="Chen Z."/>
            <person name="Freedman E."/>
            <person name="Gellesch M."/>
            <person name="Goldberg J."/>
            <person name="Griggs A."/>
            <person name="Gujja S."/>
            <person name="Heilman E.R."/>
            <person name="Heiman D."/>
            <person name="Hepburn T."/>
            <person name="Howarth C."/>
            <person name="Jen D."/>
            <person name="Larson L."/>
            <person name="Mehta T."/>
            <person name="Neiman D."/>
            <person name="Pearson M."/>
            <person name="Roberts A."/>
            <person name="Saif S."/>
            <person name="Shea T."/>
            <person name="Shenoy N."/>
            <person name="Sisk P."/>
            <person name="Stolte C."/>
            <person name="Sykes S."/>
            <person name="Walk T."/>
            <person name="White J."/>
            <person name="Yandava C."/>
            <person name="Haas B."/>
            <person name="Nusbaum C."/>
            <person name="Birren B."/>
        </authorList>
    </citation>
    <scope>NUCLEOTIDE SEQUENCE [LARGE SCALE GENOMIC DNA]</scope>
    <source>
        <strain evidence="4">ATCC 64411 / 73-15</strain>
    </source>
</reference>
<evidence type="ECO:0000313" key="2">
    <source>
        <dbReference type="EMBL" id="KLU85725.1"/>
    </source>
</evidence>
<keyword evidence="4" id="KW-1185">Reference proteome</keyword>
<gene>
    <name evidence="2" type="ORF">MAPG_04745</name>
</gene>
<dbReference type="AlphaFoldDB" id="A0A0C4DXJ1"/>
<name>A0A0C4DXJ1_MAGP6</name>
<sequence>MTLAIFIAAVQTQADIRQPRERAQPAEWATATKNVNAASERNKEARKVCLDMRPPLTSSAVDTIQTRATALPPYADNGCRLASLHSRRMGMTTSASFHPNRKHTPDPSSRSHMHTPNYVWSSSDGAWRSRAAPNIEVVMPSRRVPEAYPALLLLLLLLMATASHDSSARDARGSAAGMGGLFPFTRDGRQARGEAMTVTPRPKACRQKFIKMDFAWQVPGRL</sequence>
<accession>A0A0C4DXJ1</accession>
<evidence type="ECO:0000313" key="3">
    <source>
        <dbReference type="EnsemblFungi" id="MAPG_04745T0"/>
    </source>
</evidence>
<dbReference type="Proteomes" id="UP000011715">
    <property type="component" value="Unassembled WGS sequence"/>
</dbReference>
<organism evidence="3 4">
    <name type="scientific">Magnaporthiopsis poae (strain ATCC 64411 / 73-15)</name>
    <name type="common">Kentucky bluegrass fungus</name>
    <name type="synonym">Magnaporthe poae</name>
    <dbReference type="NCBI Taxonomy" id="644358"/>
    <lineage>
        <taxon>Eukaryota</taxon>
        <taxon>Fungi</taxon>
        <taxon>Dikarya</taxon>
        <taxon>Ascomycota</taxon>
        <taxon>Pezizomycotina</taxon>
        <taxon>Sordariomycetes</taxon>
        <taxon>Sordariomycetidae</taxon>
        <taxon>Magnaporthales</taxon>
        <taxon>Magnaporthaceae</taxon>
        <taxon>Magnaporthiopsis</taxon>
    </lineage>
</organism>
<reference evidence="3" key="5">
    <citation type="submission" date="2015-06" db="UniProtKB">
        <authorList>
            <consortium name="EnsemblFungi"/>
        </authorList>
    </citation>
    <scope>IDENTIFICATION</scope>
    <source>
        <strain evidence="3">ATCC 64411</strain>
    </source>
</reference>
<protein>
    <submittedName>
        <fullName evidence="2 3">Uncharacterized protein</fullName>
    </submittedName>
</protein>
<reference evidence="3" key="4">
    <citation type="journal article" date="2015" name="G3 (Bethesda)">
        <title>Genome sequences of three phytopathogenic species of the Magnaporthaceae family of fungi.</title>
        <authorList>
            <person name="Okagaki L.H."/>
            <person name="Nunes C.C."/>
            <person name="Sailsbery J."/>
            <person name="Clay B."/>
            <person name="Brown D."/>
            <person name="John T."/>
            <person name="Oh Y."/>
            <person name="Young N."/>
            <person name="Fitzgerald M."/>
            <person name="Haas B.J."/>
            <person name="Zeng Q."/>
            <person name="Young S."/>
            <person name="Adiconis X."/>
            <person name="Fan L."/>
            <person name="Levin J.Z."/>
            <person name="Mitchell T.K."/>
            <person name="Okubara P.A."/>
            <person name="Farman M.L."/>
            <person name="Kohn L.M."/>
            <person name="Birren B."/>
            <person name="Ma L.-J."/>
            <person name="Dean R.A."/>
        </authorList>
    </citation>
    <scope>NUCLEOTIDE SEQUENCE</scope>
    <source>
        <strain evidence="3">ATCC 64411 / 73-15</strain>
    </source>
</reference>
<dbReference type="EMBL" id="ADBL01001109">
    <property type="status" value="NOT_ANNOTATED_CDS"/>
    <property type="molecule type" value="Genomic_DNA"/>
</dbReference>
<dbReference type="EMBL" id="GL876968">
    <property type="protein sequence ID" value="KLU85725.1"/>
    <property type="molecule type" value="Genomic_DNA"/>
</dbReference>
<reference evidence="2" key="3">
    <citation type="submission" date="2011-03" db="EMBL/GenBank/DDBJ databases">
        <title>Annotation of Magnaporthe poae ATCC 64411.</title>
        <authorList>
            <person name="Ma L.-J."/>
            <person name="Dead R."/>
            <person name="Young S.K."/>
            <person name="Zeng Q."/>
            <person name="Gargeya S."/>
            <person name="Fitzgerald M."/>
            <person name="Haas B."/>
            <person name="Abouelleil A."/>
            <person name="Alvarado L."/>
            <person name="Arachchi H.M."/>
            <person name="Berlin A."/>
            <person name="Brown A."/>
            <person name="Chapman S.B."/>
            <person name="Chen Z."/>
            <person name="Dunbar C."/>
            <person name="Freedman E."/>
            <person name="Gearin G."/>
            <person name="Gellesch M."/>
            <person name="Goldberg J."/>
            <person name="Griggs A."/>
            <person name="Gujja S."/>
            <person name="Heiman D."/>
            <person name="Howarth C."/>
            <person name="Larson L."/>
            <person name="Lui A."/>
            <person name="MacDonald P.J.P."/>
            <person name="Mehta T."/>
            <person name="Montmayeur A."/>
            <person name="Murphy C."/>
            <person name="Neiman D."/>
            <person name="Pearson M."/>
            <person name="Priest M."/>
            <person name="Roberts A."/>
            <person name="Saif S."/>
            <person name="Shea T."/>
            <person name="Shenoy N."/>
            <person name="Sisk P."/>
            <person name="Stolte C."/>
            <person name="Sykes S."/>
            <person name="Yandava C."/>
            <person name="Wortman J."/>
            <person name="Nusbaum C."/>
            <person name="Birren B."/>
        </authorList>
    </citation>
    <scope>NUCLEOTIDE SEQUENCE</scope>
    <source>
        <strain evidence="2">ATCC 64411</strain>
    </source>
</reference>
<evidence type="ECO:0000313" key="4">
    <source>
        <dbReference type="Proteomes" id="UP000011715"/>
    </source>
</evidence>
<dbReference type="EnsemblFungi" id="MAPG_04745T0">
    <property type="protein sequence ID" value="MAPG_04745T0"/>
    <property type="gene ID" value="MAPG_04745"/>
</dbReference>
<dbReference type="VEuPathDB" id="FungiDB:MAPG_04745"/>
<evidence type="ECO:0000256" key="1">
    <source>
        <dbReference type="SAM" id="MobiDB-lite"/>
    </source>
</evidence>
<reference evidence="2" key="1">
    <citation type="submission" date="2010-05" db="EMBL/GenBank/DDBJ databases">
        <title>The Genome Sequence of Magnaporthe poae strain ATCC 64411.</title>
        <authorList>
            <consortium name="The Broad Institute Genome Sequencing Platform"/>
            <consortium name="Broad Institute Genome Sequencing Center for Infectious Disease"/>
            <person name="Ma L.-J."/>
            <person name="Dead R."/>
            <person name="Young S."/>
            <person name="Zeng Q."/>
            <person name="Koehrsen M."/>
            <person name="Alvarado L."/>
            <person name="Berlin A."/>
            <person name="Chapman S.B."/>
            <person name="Chen Z."/>
            <person name="Freedman E."/>
            <person name="Gellesch M."/>
            <person name="Goldberg J."/>
            <person name="Griggs A."/>
            <person name="Gujja S."/>
            <person name="Heilman E.R."/>
            <person name="Heiman D."/>
            <person name="Hepburn T."/>
            <person name="Howarth C."/>
            <person name="Jen D."/>
            <person name="Larson L."/>
            <person name="Mehta T."/>
            <person name="Neiman D."/>
            <person name="Pearson M."/>
            <person name="Roberts A."/>
            <person name="Saif S."/>
            <person name="Shea T."/>
            <person name="Shenoy N."/>
            <person name="Sisk P."/>
            <person name="Stolte C."/>
            <person name="Sykes S."/>
            <person name="Walk T."/>
            <person name="White J."/>
            <person name="Yandava C."/>
            <person name="Haas B."/>
            <person name="Nusbaum C."/>
            <person name="Birren B."/>
        </authorList>
    </citation>
    <scope>NUCLEOTIDE SEQUENCE</scope>
    <source>
        <strain evidence="2">ATCC 64411</strain>
    </source>
</reference>
<feature type="region of interest" description="Disordered" evidence="1">
    <location>
        <begin position="92"/>
        <end position="117"/>
    </location>
</feature>